<evidence type="ECO:0000256" key="5">
    <source>
        <dbReference type="ARBA" id="ARBA00023136"/>
    </source>
</evidence>
<name>A0A0K1E5W2_CHOCO</name>
<dbReference type="InterPro" id="IPR049453">
    <property type="entry name" value="Memb_transporter_dom"/>
</dbReference>
<evidence type="ECO:0000256" key="8">
    <source>
        <dbReference type="SAM" id="Phobius"/>
    </source>
</evidence>
<keyword evidence="5 8" id="KW-0472">Membrane</keyword>
<evidence type="ECO:0000256" key="6">
    <source>
        <dbReference type="ARBA" id="ARBA00043993"/>
    </source>
</evidence>
<dbReference type="Proteomes" id="UP000067626">
    <property type="component" value="Chromosome"/>
</dbReference>
<evidence type="ECO:0000256" key="4">
    <source>
        <dbReference type="ARBA" id="ARBA00022989"/>
    </source>
</evidence>
<evidence type="ECO:0000313" key="11">
    <source>
        <dbReference type="Proteomes" id="UP000067626"/>
    </source>
</evidence>
<feature type="compositionally biased region" description="Low complexity" evidence="7">
    <location>
        <begin position="747"/>
        <end position="761"/>
    </location>
</feature>
<feature type="region of interest" description="Disordered" evidence="7">
    <location>
        <begin position="734"/>
        <end position="761"/>
    </location>
</feature>
<dbReference type="STRING" id="52.CMC5_001700"/>
<evidence type="ECO:0000313" key="10">
    <source>
        <dbReference type="EMBL" id="AKT36057.1"/>
    </source>
</evidence>
<keyword evidence="3 8" id="KW-0812">Transmembrane</keyword>
<evidence type="ECO:0000259" key="9">
    <source>
        <dbReference type="Pfam" id="PF13515"/>
    </source>
</evidence>
<dbReference type="EMBL" id="CP012159">
    <property type="protein sequence ID" value="AKT36057.1"/>
    <property type="molecule type" value="Genomic_DNA"/>
</dbReference>
<protein>
    <recommendedName>
        <fullName evidence="9">Integral membrane bound transporter domain-containing protein</fullName>
    </recommendedName>
</protein>
<evidence type="ECO:0000256" key="3">
    <source>
        <dbReference type="ARBA" id="ARBA00022692"/>
    </source>
</evidence>
<comment type="subcellular location">
    <subcellularLocation>
        <location evidence="1">Cell membrane</location>
        <topology evidence="1">Multi-pass membrane protein</topology>
    </subcellularLocation>
</comment>
<gene>
    <name evidence="10" type="ORF">CMC5_001700</name>
</gene>
<feature type="transmembrane region" description="Helical" evidence="8">
    <location>
        <begin position="153"/>
        <end position="173"/>
    </location>
</feature>
<proteinExistence type="inferred from homology"/>
<feature type="transmembrane region" description="Helical" evidence="8">
    <location>
        <begin position="104"/>
        <end position="120"/>
    </location>
</feature>
<accession>A0A0K1E5W2</accession>
<evidence type="ECO:0000256" key="7">
    <source>
        <dbReference type="SAM" id="MobiDB-lite"/>
    </source>
</evidence>
<dbReference type="Pfam" id="PF13515">
    <property type="entry name" value="FUSC_2"/>
    <property type="match status" value="1"/>
</dbReference>
<sequence length="761" mass="80744">MLEAVLDPSYFRDVLAASDPDLARLRQAGRATLAAMAATAVLHGVARALGQPTTAALIGVNMAMLGAVIVNDPTPRAQRITTVCMPFVASSALCLGALVSPFAWLRNTALIAIVFGAVLMRRFGPRGTGLGMVGFLSYFFALFFHASPTQLPLMMTGVFVASGLAYATRFWVLRERPQAVLRRRISAFRRTLALALYHLARASTEGRWTPHRERAVGRAMNAVNDAALSIDDQLERLGPKAFTSGEASPELPARIFALELALEGVLGAVERLLATETTTAGERAAAATALHQARSAVRPGDTILEPHTARALDLRLAALPPDDAEGGSALGETRRAIEELLRTAWRPWRPSPPELLASTQHTRNAADPTDASGTPSAPPPVPAESSLRLALQAALAATLALWAGEAVSPSRGYWAVIAAFVVFTRASTVGATVARAWQRVIGTVVGVFVGILVAHAVQGRVYAELAVVFACMFVGYYTLQVAYAWMVASITTLIAVLYSLLGRFSPELLYLRVVETLIGAGIGTAVAALVFPAYASEKVRAAMADALRDLGDYLNDTVVERSASRADLLDSTRALDRKLRDVRADIQALSGGPPLRTSREMARVFLPFSAVFFYARTLVDAEWLAASDPEGGCVRAAGHRLADNARALAEALEGRGGEAITPGARTLEAGQKDLTDAEARLWGSGSAGAALKWLERIDASMVLLDRVVRETELTRAHRRRGAGRLPAMGWFHARGGPHDRSGGAPGAGARAGARGPASPGG</sequence>
<reference evidence="10 11" key="1">
    <citation type="submission" date="2015-07" db="EMBL/GenBank/DDBJ databases">
        <title>Genome analysis of myxobacterium Chondromyces crocatus Cm c5 reveals a high potential for natural compound synthesis and the genetic basis for the loss of fruiting body formation.</title>
        <authorList>
            <person name="Zaburannyi N."/>
            <person name="Bunk B."/>
            <person name="Maier J."/>
            <person name="Overmann J."/>
            <person name="Mueller R."/>
        </authorList>
    </citation>
    <scope>NUCLEOTIDE SEQUENCE [LARGE SCALE GENOMIC DNA]</scope>
    <source>
        <strain evidence="10 11">Cm c5</strain>
    </source>
</reference>
<evidence type="ECO:0000256" key="1">
    <source>
        <dbReference type="ARBA" id="ARBA00004651"/>
    </source>
</evidence>
<feature type="transmembrane region" description="Helical" evidence="8">
    <location>
        <begin position="513"/>
        <end position="535"/>
    </location>
</feature>
<organism evidence="10 11">
    <name type="scientific">Chondromyces crocatus</name>
    <dbReference type="NCBI Taxonomy" id="52"/>
    <lineage>
        <taxon>Bacteria</taxon>
        <taxon>Pseudomonadati</taxon>
        <taxon>Myxococcota</taxon>
        <taxon>Polyangia</taxon>
        <taxon>Polyangiales</taxon>
        <taxon>Polyangiaceae</taxon>
        <taxon>Chondromyces</taxon>
    </lineage>
</organism>
<keyword evidence="2" id="KW-1003">Cell membrane</keyword>
<feature type="transmembrane region" description="Helical" evidence="8">
    <location>
        <begin position="483"/>
        <end position="501"/>
    </location>
</feature>
<feature type="transmembrane region" description="Helical" evidence="8">
    <location>
        <begin position="55"/>
        <end position="73"/>
    </location>
</feature>
<dbReference type="PANTHER" id="PTHR30509">
    <property type="entry name" value="P-HYDROXYBENZOIC ACID EFFLUX PUMP SUBUNIT-RELATED"/>
    <property type="match status" value="1"/>
</dbReference>
<feature type="transmembrane region" description="Helical" evidence="8">
    <location>
        <begin position="436"/>
        <end position="454"/>
    </location>
</feature>
<feature type="transmembrane region" description="Helical" evidence="8">
    <location>
        <begin position="80"/>
        <end position="98"/>
    </location>
</feature>
<evidence type="ECO:0000256" key="2">
    <source>
        <dbReference type="ARBA" id="ARBA00022475"/>
    </source>
</evidence>
<keyword evidence="4 8" id="KW-1133">Transmembrane helix</keyword>
<comment type="similarity">
    <text evidence="6">Belongs to the YccS/YhfK family.</text>
</comment>
<keyword evidence="11" id="KW-1185">Reference proteome</keyword>
<feature type="region of interest" description="Disordered" evidence="7">
    <location>
        <begin position="348"/>
        <end position="383"/>
    </location>
</feature>
<feature type="transmembrane region" description="Helical" evidence="8">
    <location>
        <begin position="127"/>
        <end position="147"/>
    </location>
</feature>
<dbReference type="OrthoDB" id="7431670at2"/>
<feature type="domain" description="Integral membrane bound transporter" evidence="9">
    <location>
        <begin position="399"/>
        <end position="525"/>
    </location>
</feature>
<dbReference type="PANTHER" id="PTHR30509:SF9">
    <property type="entry name" value="MULTIDRUG RESISTANCE PROTEIN MDTO"/>
    <property type="match status" value="1"/>
</dbReference>
<dbReference type="KEGG" id="ccro:CMC5_001700"/>
<dbReference type="AlphaFoldDB" id="A0A0K1E5W2"/>
<dbReference type="GO" id="GO:0005886">
    <property type="term" value="C:plasma membrane"/>
    <property type="evidence" value="ECO:0007669"/>
    <property type="project" value="UniProtKB-SubCell"/>
</dbReference>